<dbReference type="GO" id="GO:0051287">
    <property type="term" value="F:NAD binding"/>
    <property type="evidence" value="ECO:0007669"/>
    <property type="project" value="InterPro"/>
</dbReference>
<reference evidence="2" key="1">
    <citation type="journal article" date="2014" name="Genome Biol. Evol.">
        <title>Pangenome evidence for extensive interdomain horizontal transfer affecting lineage core and shell genes in uncultured planktonic thaumarchaeota and euryarchaeota.</title>
        <authorList>
            <person name="Deschamps P."/>
            <person name="Zivanovic Y."/>
            <person name="Moreira D."/>
            <person name="Rodriguez-Valera F."/>
            <person name="Lopez-Garcia P."/>
        </authorList>
    </citation>
    <scope>NUCLEOTIDE SEQUENCE</scope>
</reference>
<evidence type="ECO:0000313" key="2">
    <source>
        <dbReference type="EMBL" id="AIE93109.1"/>
    </source>
</evidence>
<accession>A0A075FP26</accession>
<dbReference type="Pfam" id="PF03720">
    <property type="entry name" value="UDPG_MGDP_dh_C"/>
    <property type="match status" value="1"/>
</dbReference>
<protein>
    <recommendedName>
        <fullName evidence="1">UDP-glucose/GDP-mannose dehydrogenase C-terminal domain-containing protein</fullName>
    </recommendedName>
</protein>
<organism evidence="2">
    <name type="scientific">uncultured marine thaumarchaeote AD1000_31_G03</name>
    <dbReference type="NCBI Taxonomy" id="1455907"/>
    <lineage>
        <taxon>Archaea</taxon>
        <taxon>Nitrososphaerota</taxon>
        <taxon>environmental samples</taxon>
    </lineage>
</organism>
<dbReference type="Gene3D" id="3.40.50.720">
    <property type="entry name" value="NAD(P)-binding Rossmann-like Domain"/>
    <property type="match status" value="1"/>
</dbReference>
<dbReference type="GO" id="GO:0016616">
    <property type="term" value="F:oxidoreductase activity, acting on the CH-OH group of donors, NAD or NADP as acceptor"/>
    <property type="evidence" value="ECO:0007669"/>
    <property type="project" value="InterPro"/>
</dbReference>
<dbReference type="SMART" id="SM00984">
    <property type="entry name" value="UDPG_MGDP_dh_C"/>
    <property type="match status" value="1"/>
</dbReference>
<dbReference type="EMBL" id="KF900386">
    <property type="protein sequence ID" value="AIE93109.1"/>
    <property type="molecule type" value="Genomic_DNA"/>
</dbReference>
<dbReference type="AlphaFoldDB" id="A0A075FP26"/>
<proteinExistence type="predicted"/>
<evidence type="ECO:0000259" key="1">
    <source>
        <dbReference type="SMART" id="SM00984"/>
    </source>
</evidence>
<sequence>MNIKIFDPYFISTEVFSHKTENNLEDAVKGSDAVLLVTSHREFRSINPDLFVETMKSPVLVDCTGMIDPASAKNLVLFLGELDVVEHNSYTNSNIKH</sequence>
<feature type="domain" description="UDP-glucose/GDP-mannose dehydrogenase C-terminal" evidence="1">
    <location>
        <begin position="2"/>
        <end position="69"/>
    </location>
</feature>
<dbReference type="InterPro" id="IPR014027">
    <property type="entry name" value="UDP-Glc/GDP-Man_DH_C"/>
</dbReference>
<dbReference type="InterPro" id="IPR036220">
    <property type="entry name" value="UDP-Glc/GDP-Man_DH_C_sf"/>
</dbReference>
<dbReference type="SUPFAM" id="SSF52413">
    <property type="entry name" value="UDP-glucose/GDP-mannose dehydrogenase C-terminal domain"/>
    <property type="match status" value="1"/>
</dbReference>
<name>A0A075FP26_9ARCH</name>